<organism evidence="2 3">
    <name type="scientific">Clarias magur</name>
    <name type="common">Asian catfish</name>
    <name type="synonym">Macropteronotus magur</name>
    <dbReference type="NCBI Taxonomy" id="1594786"/>
    <lineage>
        <taxon>Eukaryota</taxon>
        <taxon>Metazoa</taxon>
        <taxon>Chordata</taxon>
        <taxon>Craniata</taxon>
        <taxon>Vertebrata</taxon>
        <taxon>Euteleostomi</taxon>
        <taxon>Actinopterygii</taxon>
        <taxon>Neopterygii</taxon>
        <taxon>Teleostei</taxon>
        <taxon>Ostariophysi</taxon>
        <taxon>Siluriformes</taxon>
        <taxon>Clariidae</taxon>
        <taxon>Clarias</taxon>
    </lineage>
</organism>
<feature type="compositionally biased region" description="Basic and acidic residues" evidence="1">
    <location>
        <begin position="60"/>
        <end position="69"/>
    </location>
</feature>
<name>A0A8J4U2G5_CLAMG</name>
<evidence type="ECO:0000313" key="2">
    <source>
        <dbReference type="EMBL" id="KAF5902629.1"/>
    </source>
</evidence>
<feature type="non-terminal residue" evidence="2">
    <location>
        <position position="1"/>
    </location>
</feature>
<protein>
    <submittedName>
        <fullName evidence="2">Uncharacterized protein</fullName>
    </submittedName>
</protein>
<evidence type="ECO:0000313" key="3">
    <source>
        <dbReference type="Proteomes" id="UP000727407"/>
    </source>
</evidence>
<gene>
    <name evidence="2" type="ORF">DAT39_007671</name>
</gene>
<dbReference type="EMBL" id="QNUK01000087">
    <property type="protein sequence ID" value="KAF5902629.1"/>
    <property type="molecule type" value="Genomic_DNA"/>
</dbReference>
<comment type="caution">
    <text evidence="2">The sequence shown here is derived from an EMBL/GenBank/DDBJ whole genome shotgun (WGS) entry which is preliminary data.</text>
</comment>
<dbReference type="AlphaFoldDB" id="A0A8J4U2G5"/>
<feature type="non-terminal residue" evidence="2">
    <location>
        <position position="69"/>
    </location>
</feature>
<accession>A0A8J4U2G5</accession>
<sequence>LLIVLPHCSRVSSSCVVMIFLVPVEENTNYLICIWTVGGNQTIQRKPTKHGENMQTPCTQRRESSPDSE</sequence>
<reference evidence="2" key="1">
    <citation type="submission" date="2020-07" db="EMBL/GenBank/DDBJ databases">
        <title>Clarias magur genome sequencing, assembly and annotation.</title>
        <authorList>
            <person name="Kushwaha B."/>
            <person name="Kumar R."/>
            <person name="Das P."/>
            <person name="Joshi C.G."/>
            <person name="Kumar D."/>
            <person name="Nagpure N.S."/>
            <person name="Pandey M."/>
            <person name="Agarwal S."/>
            <person name="Srivastava S."/>
            <person name="Singh M."/>
            <person name="Sahoo L."/>
            <person name="Jayasankar P."/>
            <person name="Meher P.K."/>
            <person name="Koringa P.G."/>
            <person name="Iquebal M.A."/>
            <person name="Das S.P."/>
            <person name="Bit A."/>
            <person name="Patnaik S."/>
            <person name="Patel N."/>
            <person name="Shah T.M."/>
            <person name="Hinsu A."/>
            <person name="Jena J.K."/>
        </authorList>
    </citation>
    <scope>NUCLEOTIDE SEQUENCE</scope>
    <source>
        <strain evidence="2">CIFAMagur01</strain>
        <tissue evidence="2">Testis</tissue>
    </source>
</reference>
<proteinExistence type="predicted"/>
<evidence type="ECO:0000256" key="1">
    <source>
        <dbReference type="SAM" id="MobiDB-lite"/>
    </source>
</evidence>
<dbReference type="OrthoDB" id="10615060at2759"/>
<feature type="region of interest" description="Disordered" evidence="1">
    <location>
        <begin position="45"/>
        <end position="69"/>
    </location>
</feature>
<keyword evidence="3" id="KW-1185">Reference proteome</keyword>
<dbReference type="Proteomes" id="UP000727407">
    <property type="component" value="Unassembled WGS sequence"/>
</dbReference>